<gene>
    <name evidence="1" type="ORF">GS660_05520</name>
</gene>
<keyword evidence="2" id="KW-1185">Reference proteome</keyword>
<dbReference type="OrthoDB" id="7644647at2"/>
<accession>A0A6L8VH61</accession>
<dbReference type="RefSeq" id="WP_161344265.1">
    <property type="nucleotide sequence ID" value="NZ_BMGW01000003.1"/>
</dbReference>
<dbReference type="Proteomes" id="UP000477083">
    <property type="component" value="Unassembled WGS sequence"/>
</dbReference>
<dbReference type="AlphaFoldDB" id="A0A6L8VH61"/>
<evidence type="ECO:0000313" key="2">
    <source>
        <dbReference type="Proteomes" id="UP000477083"/>
    </source>
</evidence>
<organism evidence="1 2">
    <name type="scientific">Frigidibacter albus</name>
    <dbReference type="NCBI Taxonomy" id="1465486"/>
    <lineage>
        <taxon>Bacteria</taxon>
        <taxon>Pseudomonadati</taxon>
        <taxon>Pseudomonadota</taxon>
        <taxon>Alphaproteobacteria</taxon>
        <taxon>Rhodobacterales</taxon>
        <taxon>Paracoccaceae</taxon>
        <taxon>Frigidibacter</taxon>
    </lineage>
</organism>
<name>A0A6L8VH61_9RHOB</name>
<sequence>MSAIGHNRGPALTGGKGWQVHCWRKARADLLPQLPLEVIRLRVRRAKEIGLDYTSYATVRATTGHDIVAFLYSTNALHLFRADQALAADRAAKLAAQSGVQRQLAAQPPLDPAATLAGLAAQGLRFDGSGRAPGLLTFPALRDAVRGLLGGVPSDRVLLVGDTAVEREWCAAGRLAGYMPAERFFA</sequence>
<dbReference type="EMBL" id="WWNR01000003">
    <property type="protein sequence ID" value="MZQ88550.1"/>
    <property type="molecule type" value="Genomic_DNA"/>
</dbReference>
<evidence type="ECO:0000313" key="1">
    <source>
        <dbReference type="EMBL" id="MZQ88550.1"/>
    </source>
</evidence>
<reference evidence="1 2" key="1">
    <citation type="submission" date="2020-01" db="EMBL/GenBank/DDBJ databases">
        <title>Frigidibacter albus SP32T (=CGMCC 1.13995T).</title>
        <authorList>
            <person name="Liao X."/>
        </authorList>
    </citation>
    <scope>NUCLEOTIDE SEQUENCE [LARGE SCALE GENOMIC DNA]</scope>
    <source>
        <strain evidence="1 2">SP32</strain>
    </source>
</reference>
<protein>
    <submittedName>
        <fullName evidence="1">Uncharacterized protein</fullName>
    </submittedName>
</protein>
<comment type="caution">
    <text evidence="1">The sequence shown here is derived from an EMBL/GenBank/DDBJ whole genome shotgun (WGS) entry which is preliminary data.</text>
</comment>
<proteinExistence type="predicted"/>